<dbReference type="GO" id="GO:0005524">
    <property type="term" value="F:ATP binding"/>
    <property type="evidence" value="ECO:0007669"/>
    <property type="project" value="UniProtKB-KW"/>
</dbReference>
<evidence type="ECO:0000256" key="7">
    <source>
        <dbReference type="SAM" id="MobiDB-lite"/>
    </source>
</evidence>
<evidence type="ECO:0000256" key="4">
    <source>
        <dbReference type="ARBA" id="ARBA00022840"/>
    </source>
</evidence>
<feature type="domain" description="GS beta-grasp" evidence="8">
    <location>
        <begin position="55"/>
        <end position="147"/>
    </location>
</feature>
<dbReference type="InterPro" id="IPR036651">
    <property type="entry name" value="Gln_synt_N_sf"/>
</dbReference>
<dbReference type="EMBL" id="RCIY01000044">
    <property type="protein sequence ID" value="TGG85661.1"/>
    <property type="molecule type" value="Genomic_DNA"/>
</dbReference>
<dbReference type="PANTHER" id="PTHR43785:SF12">
    <property type="entry name" value="TYPE-1 GLUTAMINE SYNTHETASE 2"/>
    <property type="match status" value="1"/>
</dbReference>
<feature type="compositionally biased region" description="Low complexity" evidence="7">
    <location>
        <begin position="1"/>
        <end position="30"/>
    </location>
</feature>
<dbReference type="AlphaFoldDB" id="A0A6C1CCA1"/>
<dbReference type="PROSITE" id="PS51987">
    <property type="entry name" value="GS_CATALYTIC"/>
    <property type="match status" value="1"/>
</dbReference>
<dbReference type="RefSeq" id="WP_016470982.1">
    <property type="nucleotide sequence ID" value="NZ_BBQG01000032.1"/>
</dbReference>
<dbReference type="Gene3D" id="3.10.20.70">
    <property type="entry name" value="Glutamine synthetase, N-terminal domain"/>
    <property type="match status" value="1"/>
</dbReference>
<gene>
    <name evidence="10" type="ORF">D8771_11000</name>
</gene>
<feature type="domain" description="GS catalytic" evidence="9">
    <location>
        <begin position="154"/>
        <end position="489"/>
    </location>
</feature>
<evidence type="ECO:0000313" key="10">
    <source>
        <dbReference type="EMBL" id="TGG85661.1"/>
    </source>
</evidence>
<dbReference type="GO" id="GO:0004356">
    <property type="term" value="F:glutamine synthetase activity"/>
    <property type="evidence" value="ECO:0007669"/>
    <property type="project" value="InterPro"/>
</dbReference>
<evidence type="ECO:0000256" key="1">
    <source>
        <dbReference type="ARBA" id="ARBA00009897"/>
    </source>
</evidence>
<dbReference type="PROSITE" id="PS51986">
    <property type="entry name" value="GS_BETA_GRASP"/>
    <property type="match status" value="1"/>
</dbReference>
<evidence type="ECO:0000256" key="3">
    <source>
        <dbReference type="ARBA" id="ARBA00022741"/>
    </source>
</evidence>
<comment type="similarity">
    <text evidence="1 5 6">Belongs to the glutamine synthetase family.</text>
</comment>
<dbReference type="PANTHER" id="PTHR43785">
    <property type="entry name" value="GAMMA-GLUTAMYLPUTRESCINE SYNTHETASE"/>
    <property type="match status" value="1"/>
</dbReference>
<dbReference type="Pfam" id="PF00120">
    <property type="entry name" value="Gln-synt_C"/>
    <property type="match status" value="1"/>
</dbReference>
<evidence type="ECO:0000259" key="9">
    <source>
        <dbReference type="PROSITE" id="PS51987"/>
    </source>
</evidence>
<dbReference type="Proteomes" id="UP000298111">
    <property type="component" value="Unassembled WGS sequence"/>
</dbReference>
<protein>
    <submittedName>
        <fullName evidence="10">Glutamine synthetase</fullName>
    </submittedName>
</protein>
<dbReference type="InterPro" id="IPR014746">
    <property type="entry name" value="Gln_synth/guanido_kin_cat_dom"/>
</dbReference>
<reference evidence="10 11" key="1">
    <citation type="submission" date="2018-10" db="EMBL/GenBank/DDBJ databases">
        <title>Isolation of pseudouridimycin from Streptomyces albus DSM 40763.</title>
        <authorList>
            <person name="Rosenqvist P."/>
            <person name="Metsae-Ketelae M."/>
            <person name="Virta P."/>
        </authorList>
    </citation>
    <scope>NUCLEOTIDE SEQUENCE [LARGE SCALE GENOMIC DNA]</scope>
    <source>
        <strain evidence="10 11">DSM 40763</strain>
    </source>
</reference>
<evidence type="ECO:0000259" key="8">
    <source>
        <dbReference type="PROSITE" id="PS51986"/>
    </source>
</evidence>
<keyword evidence="3" id="KW-0547">Nucleotide-binding</keyword>
<evidence type="ECO:0000256" key="2">
    <source>
        <dbReference type="ARBA" id="ARBA00022598"/>
    </source>
</evidence>
<sequence>MGTTRRPPPHGTTTTAHGDAGAAVHPEAVQGPGGGPGPGPAAERAGAAAARLAEAGVEGVALTWVDNAGLTRVKAVPARRLQEVIRTGVGMSPCFDVYLVDDSMTDSPHIGGPDGDLRLVPDLDRLTVLAAQPGWAWAPVDRHEQDGRPYAACQRGFARRMARRALDEHGITLKAGFETEWVVVRGPAPGPAAEPAYPATGPAYGMARLVETSDYLRDVLAALTAQGVEVLQIHPEYAPGQFEVSTAPSDPVGAADLAVLVRETVRAVSLRHGLTALFGPVVEPDGVGNGGHLHLSLWRSGRNLSSGGPGPCGMTREAEAFWAGVLHRLPELLALGAPSPASLLRLRPSRWAGAHQCWGLENREAALRFVAGGERMPQAANAEIKCVDASANPYLLVGGVIAAGLAGLADGDGARLPDPVSGDPARTGTHMRLPGSAQEVLRRFEESRVLRAALGEELFGAVRAVRAGEIALFEGASDHEIAAATRGRY</sequence>
<evidence type="ECO:0000313" key="11">
    <source>
        <dbReference type="Proteomes" id="UP000298111"/>
    </source>
</evidence>
<dbReference type="GO" id="GO:0006542">
    <property type="term" value="P:glutamine biosynthetic process"/>
    <property type="evidence" value="ECO:0007669"/>
    <property type="project" value="InterPro"/>
</dbReference>
<keyword evidence="4" id="KW-0067">ATP-binding</keyword>
<dbReference type="InterPro" id="IPR008146">
    <property type="entry name" value="Gln_synth_cat_dom"/>
</dbReference>
<dbReference type="SUPFAM" id="SSF54368">
    <property type="entry name" value="Glutamine synthetase, N-terminal domain"/>
    <property type="match status" value="1"/>
</dbReference>
<keyword evidence="2" id="KW-0436">Ligase</keyword>
<dbReference type="GeneID" id="75180195"/>
<accession>A0A6C1CCA1</accession>
<proteinExistence type="inferred from homology"/>
<organism evidence="10 11">
    <name type="scientific">Streptomyces albus</name>
    <dbReference type="NCBI Taxonomy" id="1888"/>
    <lineage>
        <taxon>Bacteria</taxon>
        <taxon>Bacillati</taxon>
        <taxon>Actinomycetota</taxon>
        <taxon>Actinomycetes</taxon>
        <taxon>Kitasatosporales</taxon>
        <taxon>Streptomycetaceae</taxon>
        <taxon>Streptomyces</taxon>
    </lineage>
</organism>
<evidence type="ECO:0000256" key="6">
    <source>
        <dbReference type="RuleBase" id="RU000384"/>
    </source>
</evidence>
<evidence type="ECO:0000256" key="5">
    <source>
        <dbReference type="PROSITE-ProRule" id="PRU01330"/>
    </source>
</evidence>
<dbReference type="SMART" id="SM01230">
    <property type="entry name" value="Gln-synt_C"/>
    <property type="match status" value="1"/>
</dbReference>
<dbReference type="InterPro" id="IPR008147">
    <property type="entry name" value="Gln_synt_N"/>
</dbReference>
<dbReference type="SUPFAM" id="SSF55931">
    <property type="entry name" value="Glutamine synthetase/guanido kinase"/>
    <property type="match status" value="1"/>
</dbReference>
<comment type="caution">
    <text evidence="10">The sequence shown here is derived from an EMBL/GenBank/DDBJ whole genome shotgun (WGS) entry which is preliminary data.</text>
</comment>
<feature type="region of interest" description="Disordered" evidence="7">
    <location>
        <begin position="1"/>
        <end position="43"/>
    </location>
</feature>
<dbReference type="Gene3D" id="3.30.590.10">
    <property type="entry name" value="Glutamine synthetase/guanido kinase, catalytic domain"/>
    <property type="match status" value="1"/>
</dbReference>
<name>A0A6C1CCA1_9ACTN</name>